<dbReference type="Proteomes" id="UP000310121">
    <property type="component" value="Unassembled WGS sequence"/>
</dbReference>
<comment type="caution">
    <text evidence="3">The sequence shown here is derived from an EMBL/GenBank/DDBJ whole genome shotgun (WGS) entry which is preliminary data.</text>
</comment>
<dbReference type="EMBL" id="QZBN01000215">
    <property type="protein sequence ID" value="THZ49686.1"/>
    <property type="molecule type" value="Genomic_DNA"/>
</dbReference>
<accession>A0A4S9VEJ2</accession>
<sequence>MYLRCSTQTGTFFEHSYNGHLAGENSTRNSTATFYLPNMTDSSKRLRIGIIGAGEASPIKNAEHCASKYHVSKATTDPEEIFNSSNVDVVFISVSDEFHEPYAISALEAQKNVFIEKPITLSMQSAQRIIDAEKKSKGRVWVGYMRRHSRSFTDAFKRELESIPKILYARSRDFSGRKSKSIYPQRLYLSGSSYADRSLANGKFTSQSGTFPVKNTDFPPSAGEERNKRVDALLHEAFGSEPTPEQVKYARFLGSLGSHDLSLMRESLGFPEDVTAVTVNEPFYSAIFKCRNKSGDPFFVTYESGIDGVPEFDAHLAVYGENKRVTIFYDSPYIKTQKPVMVRVQEVNDAGEVQTREIISSFEDAFATEFQDMYDCLVNDKEIKTSAEDAINELKLYDLMYAKYAESSK</sequence>
<evidence type="ECO:0000313" key="3">
    <source>
        <dbReference type="EMBL" id="THZ49686.1"/>
    </source>
</evidence>
<evidence type="ECO:0000259" key="2">
    <source>
        <dbReference type="Pfam" id="PF02894"/>
    </source>
</evidence>
<feature type="domain" description="Gfo/Idh/MocA-like oxidoreductase N-terminal" evidence="1">
    <location>
        <begin position="59"/>
        <end position="144"/>
    </location>
</feature>
<dbReference type="InterPro" id="IPR036291">
    <property type="entry name" value="NAD(P)-bd_dom_sf"/>
</dbReference>
<dbReference type="GO" id="GO:0000166">
    <property type="term" value="F:nucleotide binding"/>
    <property type="evidence" value="ECO:0007669"/>
    <property type="project" value="InterPro"/>
</dbReference>
<evidence type="ECO:0000313" key="4">
    <source>
        <dbReference type="Proteomes" id="UP000310121"/>
    </source>
</evidence>
<feature type="domain" description="Gfo/Idh/MocA-like oxidoreductase C-terminal" evidence="2">
    <location>
        <begin position="252"/>
        <end position="407"/>
    </location>
</feature>
<dbReference type="Gene3D" id="3.40.50.720">
    <property type="entry name" value="NAD(P)-binding Rossmann-like Domain"/>
    <property type="match status" value="1"/>
</dbReference>
<dbReference type="GO" id="GO:0006740">
    <property type="term" value="P:NADPH regeneration"/>
    <property type="evidence" value="ECO:0007669"/>
    <property type="project" value="TreeGrafter"/>
</dbReference>
<proteinExistence type="predicted"/>
<dbReference type="PANTHER" id="PTHR42840:SF7">
    <property type="entry name" value="BINDING ROSSMANN FOLD OXIDOREDUCTASE, PUTATIVE (AFU_ORTHOLOGUE AFUA_4G10190)-RELATED"/>
    <property type="match status" value="1"/>
</dbReference>
<dbReference type="Pfam" id="PF02894">
    <property type="entry name" value="GFO_IDH_MocA_C"/>
    <property type="match status" value="1"/>
</dbReference>
<name>A0A4S9VEJ2_AURPU</name>
<dbReference type="GO" id="GO:0016491">
    <property type="term" value="F:oxidoreductase activity"/>
    <property type="evidence" value="ECO:0007669"/>
    <property type="project" value="TreeGrafter"/>
</dbReference>
<dbReference type="Gene3D" id="3.30.360.10">
    <property type="entry name" value="Dihydrodipicolinate Reductase, domain 2"/>
    <property type="match status" value="1"/>
</dbReference>
<dbReference type="InterPro" id="IPR004104">
    <property type="entry name" value="Gfo/Idh/MocA-like_OxRdtase_C"/>
</dbReference>
<gene>
    <name evidence="3" type="ORF">D6C90_03263</name>
</gene>
<dbReference type="InterPro" id="IPR000683">
    <property type="entry name" value="Gfo/Idh/MocA-like_OxRdtase_N"/>
</dbReference>
<organism evidence="3 4">
    <name type="scientific">Aureobasidium pullulans</name>
    <name type="common">Black yeast</name>
    <name type="synonym">Pullularia pullulans</name>
    <dbReference type="NCBI Taxonomy" id="5580"/>
    <lineage>
        <taxon>Eukaryota</taxon>
        <taxon>Fungi</taxon>
        <taxon>Dikarya</taxon>
        <taxon>Ascomycota</taxon>
        <taxon>Pezizomycotina</taxon>
        <taxon>Dothideomycetes</taxon>
        <taxon>Dothideomycetidae</taxon>
        <taxon>Dothideales</taxon>
        <taxon>Saccotheciaceae</taxon>
        <taxon>Aureobasidium</taxon>
    </lineage>
</organism>
<dbReference type="PANTHER" id="PTHR42840">
    <property type="entry name" value="NAD(P)-BINDING ROSSMANN-FOLD SUPERFAMILY PROTEIN-RELATED"/>
    <property type="match status" value="1"/>
</dbReference>
<evidence type="ECO:0000259" key="1">
    <source>
        <dbReference type="Pfam" id="PF01408"/>
    </source>
</evidence>
<dbReference type="AlphaFoldDB" id="A0A4S9VEJ2"/>
<dbReference type="SUPFAM" id="SSF51735">
    <property type="entry name" value="NAD(P)-binding Rossmann-fold domains"/>
    <property type="match status" value="1"/>
</dbReference>
<reference evidence="3 4" key="1">
    <citation type="submission" date="2018-10" db="EMBL/GenBank/DDBJ databases">
        <title>Fifty Aureobasidium pullulans genomes reveal a recombining polyextremotolerant generalist.</title>
        <authorList>
            <person name="Gostincar C."/>
            <person name="Turk M."/>
            <person name="Zajc J."/>
            <person name="Gunde-Cimerman N."/>
        </authorList>
    </citation>
    <scope>NUCLEOTIDE SEQUENCE [LARGE SCALE GENOMIC DNA]</scope>
    <source>
        <strain evidence="3 4">EXF-3844</strain>
    </source>
</reference>
<protein>
    <submittedName>
        <fullName evidence="3">NAD(P)-binding protein</fullName>
    </submittedName>
</protein>
<dbReference type="GO" id="GO:0005737">
    <property type="term" value="C:cytoplasm"/>
    <property type="evidence" value="ECO:0007669"/>
    <property type="project" value="TreeGrafter"/>
</dbReference>
<dbReference type="Pfam" id="PF01408">
    <property type="entry name" value="GFO_IDH_MocA"/>
    <property type="match status" value="1"/>
</dbReference>